<evidence type="ECO:0000259" key="1">
    <source>
        <dbReference type="Pfam" id="PF20056"/>
    </source>
</evidence>
<dbReference type="Proteomes" id="UP000322545">
    <property type="component" value="Unassembled WGS sequence"/>
</dbReference>
<keyword evidence="3" id="KW-1185">Reference proteome</keyword>
<name>A0A1M7G086_9RHOB</name>
<dbReference type="EMBL" id="FRCB01000004">
    <property type="protein sequence ID" value="SHM09478.1"/>
    <property type="molecule type" value="Genomic_DNA"/>
</dbReference>
<dbReference type="AlphaFoldDB" id="A0A1M7G086"/>
<evidence type="ECO:0000313" key="2">
    <source>
        <dbReference type="EMBL" id="SHM09478.1"/>
    </source>
</evidence>
<gene>
    <name evidence="2" type="ORF">SAMN05443432_104386</name>
</gene>
<sequence length="118" mass="12839">MTQVKDKRAALRYPLCQALTDQGCPNMEALMPENTTLKRHAALVDRMANTVGIDLEEKLMAGMLDVDTIGDAVLNCTGCSSPGDCERWLDAHSHGADAPPSICRNTELFERLQAGKHA</sequence>
<proteinExistence type="predicted"/>
<reference evidence="2 3" key="1">
    <citation type="submission" date="2016-11" db="EMBL/GenBank/DDBJ databases">
        <authorList>
            <person name="Varghese N."/>
            <person name="Submissions S."/>
        </authorList>
    </citation>
    <scope>NUCLEOTIDE SEQUENCE [LARGE SCALE GENOMIC DNA]</scope>
    <source>
        <strain evidence="2 3">DSM 28249</strain>
    </source>
</reference>
<accession>A0A1M7G086</accession>
<dbReference type="InterPro" id="IPR045601">
    <property type="entry name" value="DUF6455"/>
</dbReference>
<evidence type="ECO:0000313" key="3">
    <source>
        <dbReference type="Proteomes" id="UP000322545"/>
    </source>
</evidence>
<dbReference type="Pfam" id="PF20056">
    <property type="entry name" value="DUF6455"/>
    <property type="match status" value="1"/>
</dbReference>
<feature type="domain" description="DUF6455" evidence="1">
    <location>
        <begin position="31"/>
        <end position="114"/>
    </location>
</feature>
<organism evidence="2 3">
    <name type="scientific">Roseovarius litoreus</name>
    <dbReference type="NCBI Taxonomy" id="1155722"/>
    <lineage>
        <taxon>Bacteria</taxon>
        <taxon>Pseudomonadati</taxon>
        <taxon>Pseudomonadota</taxon>
        <taxon>Alphaproteobacteria</taxon>
        <taxon>Rhodobacterales</taxon>
        <taxon>Roseobacteraceae</taxon>
        <taxon>Roseovarius</taxon>
    </lineage>
</organism>
<protein>
    <recommendedName>
        <fullName evidence="1">DUF6455 domain-containing protein</fullName>
    </recommendedName>
</protein>